<dbReference type="Pfam" id="PF00126">
    <property type="entry name" value="HTH_1"/>
    <property type="match status" value="2"/>
</dbReference>
<dbReference type="InterPro" id="IPR036390">
    <property type="entry name" value="WH_DNA-bd_sf"/>
</dbReference>
<dbReference type="PRINTS" id="PR00039">
    <property type="entry name" value="HTHLYSR"/>
</dbReference>
<dbReference type="PANTHER" id="PTHR30419">
    <property type="entry name" value="HTH-TYPE TRANSCRIPTIONAL REGULATOR YBHD"/>
    <property type="match status" value="1"/>
</dbReference>
<dbReference type="PANTHER" id="PTHR30419:SF14">
    <property type="entry name" value="LYSR FAMILY TRANSCRIPTIONAL REGULATOR"/>
    <property type="match status" value="1"/>
</dbReference>
<dbReference type="GO" id="GO:0003700">
    <property type="term" value="F:DNA-binding transcription factor activity"/>
    <property type="evidence" value="ECO:0007669"/>
    <property type="project" value="InterPro"/>
</dbReference>
<dbReference type="InterPro" id="IPR050950">
    <property type="entry name" value="HTH-type_LysR_regulators"/>
</dbReference>
<dbReference type="InterPro" id="IPR036388">
    <property type="entry name" value="WH-like_DNA-bd_sf"/>
</dbReference>
<dbReference type="PROSITE" id="PS50931">
    <property type="entry name" value="HTH_LYSR"/>
    <property type="match status" value="2"/>
</dbReference>
<proteinExistence type="inferred from homology"/>
<evidence type="ECO:0000259" key="5">
    <source>
        <dbReference type="PROSITE" id="PS50931"/>
    </source>
</evidence>
<dbReference type="Gene3D" id="3.40.190.290">
    <property type="match status" value="1"/>
</dbReference>
<dbReference type="Pfam" id="PF03466">
    <property type="entry name" value="LysR_substrate"/>
    <property type="match status" value="1"/>
</dbReference>
<dbReference type="GO" id="GO:0005829">
    <property type="term" value="C:cytosol"/>
    <property type="evidence" value="ECO:0007669"/>
    <property type="project" value="TreeGrafter"/>
</dbReference>
<comment type="caution">
    <text evidence="6">The sequence shown here is derived from an EMBL/GenBank/DDBJ whole genome shotgun (WGS) entry which is preliminary data.</text>
</comment>
<dbReference type="AlphaFoldDB" id="A0A1C7Z5P5"/>
<dbReference type="PATRIC" id="fig|317.243.peg.3192"/>
<evidence type="ECO:0000313" key="7">
    <source>
        <dbReference type="Proteomes" id="UP000093104"/>
    </source>
</evidence>
<dbReference type="SUPFAM" id="SSF46785">
    <property type="entry name" value="Winged helix' DNA-binding domain"/>
    <property type="match status" value="2"/>
</dbReference>
<sequence>MPDTALPHLMQIRAFIRIAEHGSVSRASEVLLRAQSVVTRAIRDLEVSLDVPLFERHASGMLLTPYGKAILPRARRVMAELEAIPALLGHAPHEPLYLLQTRRLQIFVKLCETQHMQTVARSFNLTQPAISAALKMLEDGAGKVLFERTARGLQPTRASNDILYPVRRALNELRHIRADVALIKGSLQGLVTVGALPLGRTRILPEAFVRLLAEHPGVRVATNESPFNLLALELRAGDVDFVFGALRPQDYASDLHGEKLLTEEMVILAGRGHPWLQRRITLDDLTDASWVLPRADTPARRLLEAHFAELGRKPLVPVVETGDMAIIRGLLMRSHMLAIVSAHQLEYEIASGELQKLKLQLTDTQRAIGLIYRTNGLHSPAAEALIECIRKVAREVDSDDQAVVDGVLPATE</sequence>
<dbReference type="Gene3D" id="1.10.10.10">
    <property type="entry name" value="Winged helix-like DNA-binding domain superfamily/Winged helix DNA-binding domain"/>
    <property type="match status" value="2"/>
</dbReference>
<dbReference type="SUPFAM" id="SSF53850">
    <property type="entry name" value="Periplasmic binding protein-like II"/>
    <property type="match status" value="1"/>
</dbReference>
<comment type="similarity">
    <text evidence="1">Belongs to the LysR transcriptional regulatory family.</text>
</comment>
<feature type="domain" description="HTH lysR-type" evidence="5">
    <location>
        <begin position="99"/>
        <end position="156"/>
    </location>
</feature>
<protein>
    <submittedName>
        <fullName evidence="6">LysR family transcriptional regulator</fullName>
    </submittedName>
</protein>
<organism evidence="6 7">
    <name type="scientific">Pseudomonas syringae</name>
    <dbReference type="NCBI Taxonomy" id="317"/>
    <lineage>
        <taxon>Bacteria</taxon>
        <taxon>Pseudomonadati</taxon>
        <taxon>Pseudomonadota</taxon>
        <taxon>Gammaproteobacteria</taxon>
        <taxon>Pseudomonadales</taxon>
        <taxon>Pseudomonadaceae</taxon>
        <taxon>Pseudomonas</taxon>
    </lineage>
</organism>
<keyword evidence="4" id="KW-0804">Transcription</keyword>
<name>A0A1C7Z5P5_PSESX</name>
<dbReference type="GO" id="GO:0003677">
    <property type="term" value="F:DNA binding"/>
    <property type="evidence" value="ECO:0007669"/>
    <property type="project" value="UniProtKB-KW"/>
</dbReference>
<gene>
    <name evidence="6" type="ORF">AFK24_18735</name>
</gene>
<keyword evidence="2" id="KW-0805">Transcription regulation</keyword>
<dbReference type="InterPro" id="IPR005119">
    <property type="entry name" value="LysR_subst-bd"/>
</dbReference>
<dbReference type="EMBL" id="LGSI01000053">
    <property type="protein sequence ID" value="OCR23505.1"/>
    <property type="molecule type" value="Genomic_DNA"/>
</dbReference>
<dbReference type="RefSeq" id="WP_065834647.1">
    <property type="nucleotide sequence ID" value="NZ_LGSI01000053.1"/>
</dbReference>
<keyword evidence="3" id="KW-0238">DNA-binding</keyword>
<accession>A0A1C7Z5P5</accession>
<evidence type="ECO:0000256" key="2">
    <source>
        <dbReference type="ARBA" id="ARBA00023015"/>
    </source>
</evidence>
<evidence type="ECO:0000256" key="4">
    <source>
        <dbReference type="ARBA" id="ARBA00023163"/>
    </source>
</evidence>
<dbReference type="OrthoDB" id="5914299at2"/>
<feature type="domain" description="HTH lysR-type" evidence="5">
    <location>
        <begin position="11"/>
        <end position="64"/>
    </location>
</feature>
<reference evidence="6 7" key="1">
    <citation type="submission" date="2015-07" db="EMBL/GenBank/DDBJ databases">
        <title>Draft genome sequence of a diazotrophic, plant growth-promoting rhizobacterium of the Pseudomonas syringae complex.</title>
        <authorList>
            <person name="Patten C.L."/>
            <person name="Jeong H."/>
        </authorList>
    </citation>
    <scope>NUCLEOTIDE SEQUENCE [LARGE SCALE GENOMIC DNA]</scope>
    <source>
        <strain evidence="6 7">GR12-2</strain>
    </source>
</reference>
<evidence type="ECO:0000313" key="6">
    <source>
        <dbReference type="EMBL" id="OCR23505.1"/>
    </source>
</evidence>
<dbReference type="Proteomes" id="UP000093104">
    <property type="component" value="Unassembled WGS sequence"/>
</dbReference>
<evidence type="ECO:0000256" key="1">
    <source>
        <dbReference type="ARBA" id="ARBA00009437"/>
    </source>
</evidence>
<evidence type="ECO:0000256" key="3">
    <source>
        <dbReference type="ARBA" id="ARBA00023125"/>
    </source>
</evidence>
<dbReference type="InterPro" id="IPR000847">
    <property type="entry name" value="LysR_HTH_N"/>
</dbReference>